<dbReference type="InterPro" id="IPR014719">
    <property type="entry name" value="Ribosomal_bL12_C/ClpS-like"/>
</dbReference>
<dbReference type="PANTHER" id="PTHR45987">
    <property type="entry name" value="39S RIBOSOMAL PROTEIN L12"/>
    <property type="match status" value="1"/>
</dbReference>
<dbReference type="Gene3D" id="3.30.1390.10">
    <property type="match status" value="1"/>
</dbReference>
<accession>A0A1U9RRT5</accession>
<dbReference type="SUPFAM" id="SSF54736">
    <property type="entry name" value="ClpS-like"/>
    <property type="match status" value="1"/>
</dbReference>
<dbReference type="Pfam" id="PF16320">
    <property type="entry name" value="Ribosomal_L12_N"/>
    <property type="match status" value="1"/>
</dbReference>
<reference evidence="7 8" key="1">
    <citation type="submission" date="2017-02" db="EMBL/GenBank/DDBJ databases">
        <title>Complete Genome of Candidatus Carsonella ruddii strain BC, a Nutritional Endosymbiont of Bactericera cockerelli.</title>
        <authorList>
            <person name="Riley A.B."/>
            <person name="Kim D.H."/>
            <person name="Hansen A.K."/>
        </authorList>
    </citation>
    <scope>NUCLEOTIDE SEQUENCE [LARGE SCALE GENOMIC DNA]</scope>
    <source>
        <strain evidence="7 8">BC</strain>
    </source>
</reference>
<dbReference type="Gene3D" id="1.20.5.710">
    <property type="entry name" value="Single helix bin"/>
    <property type="match status" value="1"/>
</dbReference>
<proteinExistence type="inferred from homology"/>
<dbReference type="RefSeq" id="WP_211118648.1">
    <property type="nucleotide sequence ID" value="NZ_CP019943.1"/>
</dbReference>
<dbReference type="FunFam" id="3.30.1390.10:FF:000001">
    <property type="entry name" value="50S ribosomal protein L7/L12"/>
    <property type="match status" value="1"/>
</dbReference>
<dbReference type="InterPro" id="IPR000206">
    <property type="entry name" value="Ribosomal_bL12"/>
</dbReference>
<dbReference type="AlphaFoldDB" id="A0A1U9RRT5"/>
<dbReference type="InterPro" id="IPR036235">
    <property type="entry name" value="Ribosomal_bL12_oligo_N_sf"/>
</dbReference>
<dbReference type="GO" id="GO:0003729">
    <property type="term" value="F:mRNA binding"/>
    <property type="evidence" value="ECO:0007669"/>
    <property type="project" value="TreeGrafter"/>
</dbReference>
<dbReference type="PANTHER" id="PTHR45987:SF4">
    <property type="entry name" value="LARGE RIBOSOMAL SUBUNIT PROTEIN BL12M"/>
    <property type="match status" value="1"/>
</dbReference>
<dbReference type="InterPro" id="IPR008932">
    <property type="entry name" value="Ribosomal_bL12_oligo"/>
</dbReference>
<evidence type="ECO:0000259" key="5">
    <source>
        <dbReference type="Pfam" id="PF00542"/>
    </source>
</evidence>
<dbReference type="Pfam" id="PF00542">
    <property type="entry name" value="Ribosomal_L12"/>
    <property type="match status" value="1"/>
</dbReference>
<gene>
    <name evidence="4" type="primary">rplL</name>
    <name evidence="7" type="ORF">BW244_0178</name>
</gene>
<evidence type="ECO:0000313" key="8">
    <source>
        <dbReference type="Proteomes" id="UP000189666"/>
    </source>
</evidence>
<feature type="domain" description="Large ribosomal subunit protein bL12 oligomerization" evidence="6">
    <location>
        <begin position="6"/>
        <end position="34"/>
    </location>
</feature>
<keyword evidence="3 4" id="KW-0687">Ribonucleoprotein</keyword>
<organism evidence="7 8">
    <name type="scientific">Carsonella ruddii</name>
    <dbReference type="NCBI Taxonomy" id="114186"/>
    <lineage>
        <taxon>Bacteria</taxon>
        <taxon>Pseudomonadati</taxon>
        <taxon>Pseudomonadota</taxon>
        <taxon>Gammaproteobacteria</taxon>
        <taxon>Oceanospirillales</taxon>
        <taxon>Halomonadaceae</taxon>
        <taxon>Zymobacter group</taxon>
        <taxon>Candidatus Carsonella</taxon>
    </lineage>
</organism>
<dbReference type="Proteomes" id="UP000189666">
    <property type="component" value="Chromosome"/>
</dbReference>
<evidence type="ECO:0000313" key="7">
    <source>
        <dbReference type="EMBL" id="AQU89596.1"/>
    </source>
</evidence>
<dbReference type="SUPFAM" id="SSF48300">
    <property type="entry name" value="Ribosomal protein L7/12, oligomerisation (N-terminal) domain"/>
    <property type="match status" value="1"/>
</dbReference>
<dbReference type="GO" id="GO:0003735">
    <property type="term" value="F:structural constituent of ribosome"/>
    <property type="evidence" value="ECO:0007669"/>
    <property type="project" value="InterPro"/>
</dbReference>
<dbReference type="HAMAP" id="MF_00368">
    <property type="entry name" value="Ribosomal_bL12"/>
    <property type="match status" value="1"/>
</dbReference>
<evidence type="ECO:0000256" key="4">
    <source>
        <dbReference type="HAMAP-Rule" id="MF_00368"/>
    </source>
</evidence>
<dbReference type="GO" id="GO:0006412">
    <property type="term" value="P:translation"/>
    <property type="evidence" value="ECO:0007669"/>
    <property type="project" value="UniProtKB-UniRule"/>
</dbReference>
<dbReference type="EMBL" id="CP019943">
    <property type="protein sequence ID" value="AQU89596.1"/>
    <property type="molecule type" value="Genomic_DNA"/>
</dbReference>
<comment type="subunit">
    <text evidence="4">Homodimer. Part of the ribosomal stalk of the 50S ribosomal subunit. Forms a multimeric L10(L12)X complex, where L10 forms an elongated spine to which 2 to 4 L12 dimers bind in a sequential fashion. Binds GTP-bound translation factors.</text>
</comment>
<evidence type="ECO:0000256" key="1">
    <source>
        <dbReference type="ARBA" id="ARBA00007197"/>
    </source>
</evidence>
<evidence type="ECO:0000256" key="3">
    <source>
        <dbReference type="ARBA" id="ARBA00023274"/>
    </source>
</evidence>
<protein>
    <recommendedName>
        <fullName evidence="4">Large ribosomal subunit protein bL12</fullName>
    </recommendedName>
</protein>
<feature type="domain" description="Large ribosomal subunit protein bL12 C-terminal" evidence="5">
    <location>
        <begin position="48"/>
        <end position="114"/>
    </location>
</feature>
<evidence type="ECO:0000256" key="2">
    <source>
        <dbReference type="ARBA" id="ARBA00022980"/>
    </source>
</evidence>
<dbReference type="InterPro" id="IPR013823">
    <property type="entry name" value="Ribosomal_bL12_C"/>
</dbReference>
<comment type="function">
    <text evidence="4">Forms part of the ribosomal stalk which helps the ribosome interact with GTP-bound translation factors. Is thus essential for accurate translation.</text>
</comment>
<dbReference type="CDD" id="cd00387">
    <property type="entry name" value="Ribosomal_L7_L12"/>
    <property type="match status" value="1"/>
</dbReference>
<keyword evidence="2 4" id="KW-0689">Ribosomal protein</keyword>
<sequence>MKNILIENILELISKLNLLELSDLINKIEQKFNLKIDNNIEEIKKNKFDIFLKEVGDKKINLIKVIKEITNLSLKESKDLVEKKNSLIKSNLSKEQCDEIVKKINNVGGKVEIK</sequence>
<evidence type="ECO:0000259" key="6">
    <source>
        <dbReference type="Pfam" id="PF16320"/>
    </source>
</evidence>
<name>A0A1U9RRT5_CARRU</name>
<comment type="similarity">
    <text evidence="1 4">Belongs to the bacterial ribosomal protein bL12 family.</text>
</comment>
<dbReference type="GO" id="GO:0022625">
    <property type="term" value="C:cytosolic large ribosomal subunit"/>
    <property type="evidence" value="ECO:0007669"/>
    <property type="project" value="TreeGrafter"/>
</dbReference>